<keyword evidence="4" id="KW-1185">Reference proteome</keyword>
<gene>
    <name evidence="3" type="ORF">J5Y05_03860</name>
</gene>
<evidence type="ECO:0000256" key="1">
    <source>
        <dbReference type="SAM" id="MobiDB-lite"/>
    </source>
</evidence>
<feature type="transmembrane region" description="Helical" evidence="2">
    <location>
        <begin position="63"/>
        <end position="82"/>
    </location>
</feature>
<feature type="transmembrane region" description="Helical" evidence="2">
    <location>
        <begin position="268"/>
        <end position="293"/>
    </location>
</feature>
<feature type="transmembrane region" description="Helical" evidence="2">
    <location>
        <begin position="94"/>
        <end position="114"/>
    </location>
</feature>
<dbReference type="InterPro" id="IPR016833">
    <property type="entry name" value="Put_Na-Bile_cotransptr"/>
</dbReference>
<dbReference type="FunFam" id="1.20.1530.20:FF:000005">
    <property type="entry name" value="Transporter, bile acid/Na+ symporter family"/>
    <property type="match status" value="1"/>
</dbReference>
<feature type="compositionally biased region" description="Low complexity" evidence="1">
    <location>
        <begin position="316"/>
        <end position="357"/>
    </location>
</feature>
<evidence type="ECO:0000313" key="3">
    <source>
        <dbReference type="EMBL" id="MBQ0825650.1"/>
    </source>
</evidence>
<dbReference type="Pfam" id="PF13593">
    <property type="entry name" value="SBF_like"/>
    <property type="match status" value="1"/>
</dbReference>
<dbReference type="Proteomes" id="UP000677875">
    <property type="component" value="Unassembled WGS sequence"/>
</dbReference>
<proteinExistence type="predicted"/>
<keyword evidence="2" id="KW-1133">Transmembrane helix</keyword>
<evidence type="ECO:0000256" key="2">
    <source>
        <dbReference type="SAM" id="Phobius"/>
    </source>
</evidence>
<comment type="caution">
    <text evidence="3">The sequence shown here is derived from an EMBL/GenBank/DDBJ whole genome shotgun (WGS) entry which is preliminary data.</text>
</comment>
<dbReference type="AlphaFoldDB" id="A0A940XJ99"/>
<dbReference type="PANTHER" id="PTHR18640">
    <property type="entry name" value="SOLUTE CARRIER FAMILY 10 MEMBER 7"/>
    <property type="match status" value="1"/>
</dbReference>
<dbReference type="RefSeq" id="WP_210869683.1">
    <property type="nucleotide sequence ID" value="NZ_JAGPNL010000001.1"/>
</dbReference>
<name>A0A940XJ99_9ACTN</name>
<reference evidence="3" key="1">
    <citation type="submission" date="2021-04" db="EMBL/GenBank/DDBJ databases">
        <title>Genome seq and assembly of Streptomyces sp. RG38.</title>
        <authorList>
            <person name="Chhetri G."/>
        </authorList>
    </citation>
    <scope>NUCLEOTIDE SEQUENCE</scope>
    <source>
        <strain evidence="3">RG38</strain>
    </source>
</reference>
<dbReference type="InterPro" id="IPR038770">
    <property type="entry name" value="Na+/solute_symporter_sf"/>
</dbReference>
<feature type="transmembrane region" description="Helical" evidence="2">
    <location>
        <begin position="160"/>
        <end position="178"/>
    </location>
</feature>
<dbReference type="Gene3D" id="1.20.1530.20">
    <property type="match status" value="1"/>
</dbReference>
<dbReference type="EMBL" id="JAGPNL010000001">
    <property type="protein sequence ID" value="MBQ0825650.1"/>
    <property type="molecule type" value="Genomic_DNA"/>
</dbReference>
<feature type="transmembrane region" description="Helical" evidence="2">
    <location>
        <begin position="228"/>
        <end position="247"/>
    </location>
</feature>
<sequence length="375" mass="38145">MPIDPYILLLLATVGLAALVPARGTGADAASGASTAAIALLFFLYGARLSTREAMDGLRHWRLHVTVLACTFVLFPLVGLAARGLVPVLLTEPLYQGLLFLTLVPSTIQSSIAFTSMARGNVPAAICAGSFSSLAGIVATPLLAAALLGGGGGGFSADSLLRIVAQLLVPFVAGQMLRRWIGGFVARHKRVLGLVDRGSILLVVYTAFGEGMAEGVWRQVSPARLAGLMAVEAVLLAVMLLVSWYGAKALGFGRADRIAIQFAGSKKSLAAGLPMASVLFGAQASLAVLPLMLFHQMQLMVCAVLARRRADDPETAEVAGTAGTAGTAEVAGTAGTEAAGTAAGTAGTAGTAGVRETAGARETPRPAVGAGARGR</sequence>
<feature type="region of interest" description="Disordered" evidence="1">
    <location>
        <begin position="316"/>
        <end position="375"/>
    </location>
</feature>
<organism evidence="3 4">
    <name type="scientific">Streptomyces tagetis</name>
    <dbReference type="NCBI Taxonomy" id="2820809"/>
    <lineage>
        <taxon>Bacteria</taxon>
        <taxon>Bacillati</taxon>
        <taxon>Actinomycetota</taxon>
        <taxon>Actinomycetes</taxon>
        <taxon>Kitasatosporales</taxon>
        <taxon>Streptomycetaceae</taxon>
        <taxon>Streptomyces</taxon>
    </lineage>
</organism>
<keyword evidence="2" id="KW-0472">Membrane</keyword>
<evidence type="ECO:0000313" key="4">
    <source>
        <dbReference type="Proteomes" id="UP000677875"/>
    </source>
</evidence>
<dbReference type="GO" id="GO:0005886">
    <property type="term" value="C:plasma membrane"/>
    <property type="evidence" value="ECO:0007669"/>
    <property type="project" value="TreeGrafter"/>
</dbReference>
<protein>
    <submittedName>
        <fullName evidence="3">Bile acid:sodium symporter</fullName>
    </submittedName>
</protein>
<dbReference type="PANTHER" id="PTHR18640:SF5">
    <property type="entry name" value="SODIUM_BILE ACID COTRANSPORTER 7"/>
    <property type="match status" value="1"/>
</dbReference>
<keyword evidence="2" id="KW-0812">Transmembrane</keyword>
<feature type="transmembrane region" description="Helical" evidence="2">
    <location>
        <begin position="32"/>
        <end position="51"/>
    </location>
</feature>
<dbReference type="PIRSF" id="PIRSF026166">
    <property type="entry name" value="UCP026166"/>
    <property type="match status" value="1"/>
</dbReference>
<feature type="transmembrane region" description="Helical" evidence="2">
    <location>
        <begin position="126"/>
        <end position="148"/>
    </location>
</feature>
<accession>A0A940XJ99</accession>